<dbReference type="PANTHER" id="PTHR43399:SF4">
    <property type="entry name" value="CELL WALL-ASSOCIATED PROTEASE"/>
    <property type="match status" value="1"/>
</dbReference>
<dbReference type="Pfam" id="PF00082">
    <property type="entry name" value="Peptidase_S8"/>
    <property type="match status" value="1"/>
</dbReference>
<dbReference type="PANTHER" id="PTHR43399">
    <property type="entry name" value="SUBTILISIN-RELATED"/>
    <property type="match status" value="1"/>
</dbReference>
<evidence type="ECO:0000256" key="3">
    <source>
        <dbReference type="ARBA" id="ARBA00022801"/>
    </source>
</evidence>
<feature type="transmembrane region" description="Helical" evidence="7">
    <location>
        <begin position="396"/>
        <end position="416"/>
    </location>
</feature>
<keyword evidence="7" id="KW-0812">Transmembrane</keyword>
<feature type="signal peptide" evidence="8">
    <location>
        <begin position="1"/>
        <end position="38"/>
    </location>
</feature>
<dbReference type="PROSITE" id="PS51892">
    <property type="entry name" value="SUBTILASE"/>
    <property type="match status" value="1"/>
</dbReference>
<feature type="active site" description="Charge relay system" evidence="5">
    <location>
        <position position="74"/>
    </location>
</feature>
<dbReference type="InterPro" id="IPR051048">
    <property type="entry name" value="Peptidase_S8/S53_subtilisin"/>
</dbReference>
<dbReference type="GO" id="GO:0004252">
    <property type="term" value="F:serine-type endopeptidase activity"/>
    <property type="evidence" value="ECO:0007669"/>
    <property type="project" value="UniProtKB-UniRule"/>
</dbReference>
<feature type="active site" description="Charge relay system" evidence="5">
    <location>
        <position position="108"/>
    </location>
</feature>
<evidence type="ECO:0000256" key="7">
    <source>
        <dbReference type="SAM" id="Phobius"/>
    </source>
</evidence>
<evidence type="ECO:0000256" key="8">
    <source>
        <dbReference type="SAM" id="SignalP"/>
    </source>
</evidence>
<dbReference type="AlphaFoldDB" id="A0A6I6F5I4"/>
<reference evidence="10 11" key="1">
    <citation type="submission" date="2018-12" db="EMBL/GenBank/DDBJ databases">
        <title>Complete genome sequence of Streptomyces ficellus NRRL8067, the producer of ficellomycin, feldamycin and nojirimycin.</title>
        <authorList>
            <person name="Zhang H."/>
            <person name="Yue R."/>
            <person name="Liu Y."/>
            <person name="Li M."/>
            <person name="Mu H."/>
            <person name="Zhang J."/>
        </authorList>
    </citation>
    <scope>NUCLEOTIDE SEQUENCE [LARGE SCALE GENOMIC DNA]</scope>
    <source>
        <strain evidence="10 11">NRRL 8067</strain>
    </source>
</reference>
<dbReference type="SUPFAM" id="SSF52743">
    <property type="entry name" value="Subtilisin-like"/>
    <property type="match status" value="1"/>
</dbReference>
<evidence type="ECO:0000256" key="4">
    <source>
        <dbReference type="ARBA" id="ARBA00022825"/>
    </source>
</evidence>
<keyword evidence="7" id="KW-1133">Transmembrane helix</keyword>
<feature type="domain" description="Peptidase S8/S53" evidence="9">
    <location>
        <begin position="65"/>
        <end position="321"/>
    </location>
</feature>
<dbReference type="KEGG" id="sfic:EIZ62_07930"/>
<evidence type="ECO:0000256" key="6">
    <source>
        <dbReference type="SAM" id="MobiDB-lite"/>
    </source>
</evidence>
<keyword evidence="7" id="KW-0472">Membrane</keyword>
<dbReference type="InterPro" id="IPR000209">
    <property type="entry name" value="Peptidase_S8/S53_dom"/>
</dbReference>
<dbReference type="OrthoDB" id="9798386at2"/>
<feature type="active site" description="Charge relay system" evidence="5">
    <location>
        <position position="270"/>
    </location>
</feature>
<keyword evidence="2 5" id="KW-0645">Protease</keyword>
<comment type="similarity">
    <text evidence="1 5">Belongs to the peptidase S8 family.</text>
</comment>
<dbReference type="GO" id="GO:0006508">
    <property type="term" value="P:proteolysis"/>
    <property type="evidence" value="ECO:0007669"/>
    <property type="project" value="UniProtKB-KW"/>
</dbReference>
<feature type="compositionally biased region" description="Low complexity" evidence="6">
    <location>
        <begin position="351"/>
        <end position="367"/>
    </location>
</feature>
<dbReference type="InterPro" id="IPR036852">
    <property type="entry name" value="Peptidase_S8/S53_dom_sf"/>
</dbReference>
<feature type="chain" id="PRO_5026019613" evidence="8">
    <location>
        <begin position="39"/>
        <end position="422"/>
    </location>
</feature>
<gene>
    <name evidence="10" type="ORF">EIZ62_07930</name>
</gene>
<dbReference type="InterPro" id="IPR015500">
    <property type="entry name" value="Peptidase_S8_subtilisin-rel"/>
</dbReference>
<evidence type="ECO:0000256" key="5">
    <source>
        <dbReference type="PROSITE-ProRule" id="PRU01240"/>
    </source>
</evidence>
<evidence type="ECO:0000313" key="11">
    <source>
        <dbReference type="Proteomes" id="UP000422572"/>
    </source>
</evidence>
<keyword evidence="8" id="KW-0732">Signal</keyword>
<dbReference type="Gene3D" id="3.40.50.200">
    <property type="entry name" value="Peptidase S8/S53 domain"/>
    <property type="match status" value="1"/>
</dbReference>
<evidence type="ECO:0000256" key="1">
    <source>
        <dbReference type="ARBA" id="ARBA00011073"/>
    </source>
</evidence>
<organism evidence="10 11">
    <name type="scientific">Streptomyces ficellus</name>
    <dbReference type="NCBI Taxonomy" id="1977088"/>
    <lineage>
        <taxon>Bacteria</taxon>
        <taxon>Bacillati</taxon>
        <taxon>Actinomycetota</taxon>
        <taxon>Actinomycetes</taxon>
        <taxon>Kitasatosporales</taxon>
        <taxon>Streptomycetaceae</taxon>
        <taxon>Streptomyces</taxon>
    </lineage>
</organism>
<dbReference type="PRINTS" id="PR00723">
    <property type="entry name" value="SUBTILISIN"/>
</dbReference>
<keyword evidence="11" id="KW-1185">Reference proteome</keyword>
<protein>
    <submittedName>
        <fullName evidence="10">Serine protease</fullName>
    </submittedName>
</protein>
<dbReference type="Proteomes" id="UP000422572">
    <property type="component" value="Chromosome"/>
</dbReference>
<dbReference type="RefSeq" id="WP_156691992.1">
    <property type="nucleotide sequence ID" value="NZ_CP034279.1"/>
</dbReference>
<evidence type="ECO:0000259" key="9">
    <source>
        <dbReference type="Pfam" id="PF00082"/>
    </source>
</evidence>
<name>A0A6I6F5I4_9ACTN</name>
<keyword evidence="3 5" id="KW-0378">Hydrolase</keyword>
<accession>A0A6I6F5I4</accession>
<proteinExistence type="inferred from homology"/>
<evidence type="ECO:0000313" key="10">
    <source>
        <dbReference type="EMBL" id="QGV78181.1"/>
    </source>
</evidence>
<dbReference type="EMBL" id="CP034279">
    <property type="protein sequence ID" value="QGV78181.1"/>
    <property type="molecule type" value="Genomic_DNA"/>
</dbReference>
<sequence length="422" mass="43377">MSQQLRCKAPYSGRRRGVLCAVAATAAWTVAFSGSATAATITDPQSKQWYLDAMNAEKIWKSATGDGVTVAVIDGGVNPSTPSLRGQVLKGVDFTGVKGEASDDLDGHGTSMAELIAGTGKGGGLKGLAPGAKILPFRVSDTELQNKERVNAFDMQQAIRAAADSDAKIINISLAGDYYSSEVRDAVEYAQMKGKLLFAGAGNNAKKGNKEQYPASYPEAIAVAGSGPDGKVADYSQHGDTIDIAAPADDIPGWCDQSFTNYCDGDGGTSSATAIASATAALIWSKHPDWTGNQVLRVMFESAGRGKDWEPGSVSRYLGHGIVRPGAHINRGLGKPGDPDITPLTNERVGPPQASKAPSAPASSQPKEGGKPGSDAVAAGSSKDAAKQSDGDGTSVLVIGAVAAVAVLAGAAYAIVRRRRTA</sequence>
<evidence type="ECO:0000256" key="2">
    <source>
        <dbReference type="ARBA" id="ARBA00022670"/>
    </source>
</evidence>
<feature type="region of interest" description="Disordered" evidence="6">
    <location>
        <begin position="328"/>
        <end position="392"/>
    </location>
</feature>
<keyword evidence="4 5" id="KW-0720">Serine protease</keyword>